<evidence type="ECO:0000259" key="8">
    <source>
        <dbReference type="Pfam" id="PF00150"/>
    </source>
</evidence>
<dbReference type="PANTHER" id="PTHR35923:SF2">
    <property type="entry name" value="ENDOGLUCANASE"/>
    <property type="match status" value="1"/>
</dbReference>
<feature type="domain" description="Glycoside hydrolase family 5" evidence="8">
    <location>
        <begin position="45"/>
        <end position="361"/>
    </location>
</feature>
<comment type="similarity">
    <text evidence="1 7">Belongs to the glycosyl hydrolase 5 (cellulase A) family.</text>
</comment>
<dbReference type="InterPro" id="IPR001547">
    <property type="entry name" value="Glyco_hydro_5"/>
</dbReference>
<evidence type="ECO:0000313" key="9">
    <source>
        <dbReference type="EMBL" id="KAL1499193.1"/>
    </source>
</evidence>
<dbReference type="InterPro" id="IPR017853">
    <property type="entry name" value="GH"/>
</dbReference>
<organism evidence="9 10">
    <name type="scientific">Prymnesium parvum</name>
    <name type="common">Toxic golden alga</name>
    <dbReference type="NCBI Taxonomy" id="97485"/>
    <lineage>
        <taxon>Eukaryota</taxon>
        <taxon>Haptista</taxon>
        <taxon>Haptophyta</taxon>
        <taxon>Prymnesiophyceae</taxon>
        <taxon>Prymnesiales</taxon>
        <taxon>Prymnesiaceae</taxon>
        <taxon>Prymnesium</taxon>
    </lineage>
</organism>
<dbReference type="PROSITE" id="PS00659">
    <property type="entry name" value="GLYCOSYL_HYDROL_F5"/>
    <property type="match status" value="1"/>
</dbReference>
<keyword evidence="4" id="KW-0119">Carbohydrate metabolism</keyword>
<keyword evidence="10" id="KW-1185">Reference proteome</keyword>
<dbReference type="SUPFAM" id="SSF51445">
    <property type="entry name" value="(Trans)glycosidases"/>
    <property type="match status" value="1"/>
</dbReference>
<dbReference type="GO" id="GO:0004553">
    <property type="term" value="F:hydrolase activity, hydrolyzing O-glycosyl compounds"/>
    <property type="evidence" value="ECO:0007669"/>
    <property type="project" value="InterPro"/>
</dbReference>
<evidence type="ECO:0000256" key="7">
    <source>
        <dbReference type="RuleBase" id="RU361153"/>
    </source>
</evidence>
<evidence type="ECO:0000256" key="2">
    <source>
        <dbReference type="ARBA" id="ARBA00022801"/>
    </source>
</evidence>
<comment type="caution">
    <text evidence="9">The sequence shown here is derived from an EMBL/GenBank/DDBJ whole genome shotgun (WGS) entry which is preliminary data.</text>
</comment>
<keyword evidence="5 7" id="KW-0326">Glycosidase</keyword>
<accession>A0AB34IHD5</accession>
<gene>
    <name evidence="9" type="ORF">AB1Y20_013701</name>
</gene>
<keyword evidence="6" id="KW-0624">Polysaccharide degradation</keyword>
<dbReference type="Gene3D" id="3.20.20.80">
    <property type="entry name" value="Glycosidases"/>
    <property type="match status" value="1"/>
</dbReference>
<keyword evidence="3" id="KW-0136">Cellulose degradation</keyword>
<protein>
    <recommendedName>
        <fullName evidence="8">Glycoside hydrolase family 5 domain-containing protein</fullName>
    </recommendedName>
</protein>
<dbReference type="AlphaFoldDB" id="A0AB34IHD5"/>
<name>A0AB34IHD5_PRYPA</name>
<dbReference type="EMBL" id="JBGBPQ010000026">
    <property type="protein sequence ID" value="KAL1499193.1"/>
    <property type="molecule type" value="Genomic_DNA"/>
</dbReference>
<dbReference type="InterPro" id="IPR018087">
    <property type="entry name" value="Glyco_hydro_5_CS"/>
</dbReference>
<proteinExistence type="inferred from homology"/>
<keyword evidence="2 7" id="KW-0378">Hydrolase</keyword>
<evidence type="ECO:0000256" key="1">
    <source>
        <dbReference type="ARBA" id="ARBA00005641"/>
    </source>
</evidence>
<evidence type="ECO:0000313" key="10">
    <source>
        <dbReference type="Proteomes" id="UP001515480"/>
    </source>
</evidence>
<reference evidence="9 10" key="1">
    <citation type="journal article" date="2024" name="Science">
        <title>Giant polyketide synthase enzymes in the biosynthesis of giant marine polyether toxins.</title>
        <authorList>
            <person name="Fallon T.R."/>
            <person name="Shende V.V."/>
            <person name="Wierzbicki I.H."/>
            <person name="Pendleton A.L."/>
            <person name="Watervoot N.F."/>
            <person name="Auber R.P."/>
            <person name="Gonzalez D.J."/>
            <person name="Wisecaver J.H."/>
            <person name="Moore B.S."/>
        </authorList>
    </citation>
    <scope>NUCLEOTIDE SEQUENCE [LARGE SCALE GENOMIC DNA]</scope>
    <source>
        <strain evidence="9 10">12B1</strain>
    </source>
</reference>
<evidence type="ECO:0000256" key="3">
    <source>
        <dbReference type="ARBA" id="ARBA00023001"/>
    </source>
</evidence>
<evidence type="ECO:0000256" key="4">
    <source>
        <dbReference type="ARBA" id="ARBA00023277"/>
    </source>
</evidence>
<evidence type="ECO:0000256" key="6">
    <source>
        <dbReference type="ARBA" id="ARBA00023326"/>
    </source>
</evidence>
<evidence type="ECO:0000256" key="5">
    <source>
        <dbReference type="ARBA" id="ARBA00023295"/>
    </source>
</evidence>
<dbReference type="GO" id="GO:0030245">
    <property type="term" value="P:cellulose catabolic process"/>
    <property type="evidence" value="ECO:0007669"/>
    <property type="project" value="UniProtKB-KW"/>
</dbReference>
<dbReference type="Pfam" id="PF00150">
    <property type="entry name" value="Cellulase"/>
    <property type="match status" value="1"/>
</dbReference>
<dbReference type="Proteomes" id="UP001515480">
    <property type="component" value="Unassembled WGS sequence"/>
</dbReference>
<sequence>MPVHWAVGDESTPFSRPFELRAAEHEVSLRFEGDSQWLPLRLKGSNWAGFQTSGCVHELWHHDVQEYIDFLGRHRFNLVRLPLAADAVRAPSFRITSRHTCGALYENWETLSILDDVISRLRAAGVFVMLDIHTLDLAEHGVGAWCSQPPCSQADYSLFSQTWRTLAQRYCSFPNVIMADLLNEPHKLTWAQWSHFVQQIGAAVLHECPRWLIVAEGVGDEGGNRRRIDADPILPSEYDSMTQGSMWWGENILGYLDTPIHLPIPDRLVLSPHVYGHDHNKQYLVHESFPDNMPLVWDKHFGVVGKRTGVPIVIGEWGGVWEDTNLNGRVIPSTAEWQRALVRYLVEKSISSIYWTLNDNSFKTGSLFDGPHSREKLQNMKQLPSTLIVELQHAIGQARLPTTAASMSSTLPATSWPGHSFSSTSCIDGVWGRDNGWSFCSTKKEADPWLSVQIPAESSVSSVLVHGSASPIRST</sequence>
<dbReference type="PANTHER" id="PTHR35923">
    <property type="entry name" value="MAJOR EXTRACELLULAR ENDOGLUCANASE"/>
    <property type="match status" value="1"/>
</dbReference>